<dbReference type="EC" id="3.4.21.-" evidence="9"/>
<evidence type="ECO:0000256" key="7">
    <source>
        <dbReference type="SAM" id="Phobius"/>
    </source>
</evidence>
<evidence type="ECO:0000256" key="6">
    <source>
        <dbReference type="ARBA" id="ARBA00023136"/>
    </source>
</evidence>
<feature type="transmembrane region" description="Helical" evidence="7">
    <location>
        <begin position="138"/>
        <end position="158"/>
    </location>
</feature>
<keyword evidence="4 9" id="KW-0378">Hydrolase</keyword>
<evidence type="ECO:0000313" key="10">
    <source>
        <dbReference type="Proteomes" id="UP001597546"/>
    </source>
</evidence>
<dbReference type="GO" id="GO:0006508">
    <property type="term" value="P:proteolysis"/>
    <property type="evidence" value="ECO:0007669"/>
    <property type="project" value="UniProtKB-KW"/>
</dbReference>
<dbReference type="EMBL" id="JBHULV010000053">
    <property type="protein sequence ID" value="MFD2733409.1"/>
    <property type="molecule type" value="Genomic_DNA"/>
</dbReference>
<accession>A0ABW5TWU4</accession>
<dbReference type="Proteomes" id="UP001597546">
    <property type="component" value="Unassembled WGS sequence"/>
</dbReference>
<dbReference type="PANTHER" id="PTHR43731">
    <property type="entry name" value="RHOMBOID PROTEASE"/>
    <property type="match status" value="1"/>
</dbReference>
<comment type="similarity">
    <text evidence="2">Belongs to the peptidase S54 family.</text>
</comment>
<name>A0ABW5TWU4_9SPHI</name>
<evidence type="ECO:0000256" key="5">
    <source>
        <dbReference type="ARBA" id="ARBA00022989"/>
    </source>
</evidence>
<evidence type="ECO:0000313" key="9">
    <source>
        <dbReference type="EMBL" id="MFD2733409.1"/>
    </source>
</evidence>
<organism evidence="9 10">
    <name type="scientific">Pedobacter alpinus</name>
    <dbReference type="NCBI Taxonomy" id="1590643"/>
    <lineage>
        <taxon>Bacteria</taxon>
        <taxon>Pseudomonadati</taxon>
        <taxon>Bacteroidota</taxon>
        <taxon>Sphingobacteriia</taxon>
        <taxon>Sphingobacteriales</taxon>
        <taxon>Sphingobacteriaceae</taxon>
        <taxon>Pedobacter</taxon>
    </lineage>
</organism>
<comment type="caution">
    <text evidence="9">The sequence shown here is derived from an EMBL/GenBank/DDBJ whole genome shotgun (WGS) entry which is preliminary data.</text>
</comment>
<feature type="transmembrane region" description="Helical" evidence="7">
    <location>
        <begin position="110"/>
        <end position="131"/>
    </location>
</feature>
<dbReference type="InterPro" id="IPR035952">
    <property type="entry name" value="Rhomboid-like_sf"/>
</dbReference>
<dbReference type="SUPFAM" id="SSF144091">
    <property type="entry name" value="Rhomboid-like"/>
    <property type="match status" value="1"/>
</dbReference>
<keyword evidence="9" id="KW-0645">Protease</keyword>
<protein>
    <submittedName>
        <fullName evidence="9">Rhomboid family intramembrane serine protease</fullName>
        <ecNumber evidence="9">3.4.21.-</ecNumber>
    </submittedName>
</protein>
<evidence type="ECO:0000256" key="1">
    <source>
        <dbReference type="ARBA" id="ARBA00004141"/>
    </source>
</evidence>
<gene>
    <name evidence="9" type="ORF">ACFSSE_16995</name>
</gene>
<dbReference type="PANTHER" id="PTHR43731:SF14">
    <property type="entry name" value="PRESENILIN-ASSOCIATED RHOMBOID-LIKE PROTEIN, MITOCHONDRIAL"/>
    <property type="match status" value="1"/>
</dbReference>
<proteinExistence type="inferred from homology"/>
<feature type="transmembrane region" description="Helical" evidence="7">
    <location>
        <begin position="9"/>
        <end position="27"/>
    </location>
</feature>
<keyword evidence="10" id="KW-1185">Reference proteome</keyword>
<dbReference type="Pfam" id="PF01694">
    <property type="entry name" value="Rhomboid"/>
    <property type="match status" value="1"/>
</dbReference>
<comment type="subcellular location">
    <subcellularLocation>
        <location evidence="1">Membrane</location>
        <topology evidence="1">Multi-pass membrane protein</topology>
    </subcellularLocation>
</comment>
<reference evidence="10" key="1">
    <citation type="journal article" date="2019" name="Int. J. Syst. Evol. Microbiol.">
        <title>The Global Catalogue of Microorganisms (GCM) 10K type strain sequencing project: providing services to taxonomists for standard genome sequencing and annotation.</title>
        <authorList>
            <consortium name="The Broad Institute Genomics Platform"/>
            <consortium name="The Broad Institute Genome Sequencing Center for Infectious Disease"/>
            <person name="Wu L."/>
            <person name="Ma J."/>
        </authorList>
    </citation>
    <scope>NUCLEOTIDE SEQUENCE [LARGE SCALE GENOMIC DNA]</scope>
    <source>
        <strain evidence="10">KCTC 42456</strain>
    </source>
</reference>
<evidence type="ECO:0000256" key="3">
    <source>
        <dbReference type="ARBA" id="ARBA00022692"/>
    </source>
</evidence>
<sequence>MFQILNETPVSVIIFIFTIATSVFAFYDQSLFGKLMLHPYSVSKGKNIFQLISSGFIHKDWQHLIFNMLSYYFFAFDLERTIGHWQFGVLYIVALILSDLPTVFKHKNNYGYYSLGASGAVCAVLFSFILYSPFTTLLILPIPFPIWAVVYGFLFIIYTSYAGRKANDGINHEAHFYGALSGVFITIVLSPQVITNFILVINAKFF</sequence>
<keyword evidence="6 7" id="KW-0472">Membrane</keyword>
<dbReference type="InterPro" id="IPR022764">
    <property type="entry name" value="Peptidase_S54_rhomboid_dom"/>
</dbReference>
<evidence type="ECO:0000256" key="2">
    <source>
        <dbReference type="ARBA" id="ARBA00009045"/>
    </source>
</evidence>
<dbReference type="GO" id="GO:0008233">
    <property type="term" value="F:peptidase activity"/>
    <property type="evidence" value="ECO:0007669"/>
    <property type="project" value="UniProtKB-KW"/>
</dbReference>
<keyword evidence="3 7" id="KW-0812">Transmembrane</keyword>
<feature type="transmembrane region" description="Helical" evidence="7">
    <location>
        <begin position="85"/>
        <end position="104"/>
    </location>
</feature>
<feature type="domain" description="Peptidase S54 rhomboid" evidence="8">
    <location>
        <begin position="48"/>
        <end position="191"/>
    </location>
</feature>
<dbReference type="Gene3D" id="1.20.1540.10">
    <property type="entry name" value="Rhomboid-like"/>
    <property type="match status" value="1"/>
</dbReference>
<evidence type="ECO:0000259" key="8">
    <source>
        <dbReference type="Pfam" id="PF01694"/>
    </source>
</evidence>
<keyword evidence="5 7" id="KW-1133">Transmembrane helix</keyword>
<dbReference type="InterPro" id="IPR050925">
    <property type="entry name" value="Rhomboid_protease_S54"/>
</dbReference>
<feature type="transmembrane region" description="Helical" evidence="7">
    <location>
        <begin position="178"/>
        <end position="201"/>
    </location>
</feature>
<dbReference type="RefSeq" id="WP_379044258.1">
    <property type="nucleotide sequence ID" value="NZ_JBHSKW010000039.1"/>
</dbReference>
<evidence type="ECO:0000256" key="4">
    <source>
        <dbReference type="ARBA" id="ARBA00022801"/>
    </source>
</evidence>